<keyword evidence="2" id="KW-1185">Reference proteome</keyword>
<dbReference type="EMBL" id="JAEMUK010000078">
    <property type="protein sequence ID" value="MBJ7544374.1"/>
    <property type="molecule type" value="Genomic_DNA"/>
</dbReference>
<evidence type="ECO:0000313" key="2">
    <source>
        <dbReference type="Proteomes" id="UP000623250"/>
    </source>
</evidence>
<accession>A0A8I1KKR3</accession>
<sequence>MGSIMTIMPRPPHSPRSFRSAFAVILGTNEIASAIAVDLYRAGWSAVLSHDPHPPVIRRQMAFHDALFGDCAELDGVKAKYAETTLATAMLLGSGDCVAVTRLGLLDLIPMATVHLLVDARMQDRAVVPDIRHLAGITVGVGPGFSVGENCDIAIETQPTKNGITLFAGRTAAPASKERRLGGVGTERFAFAKSAGRWHCAVEIGTRVFKNFPVGVLNGEAVTAPIDGIVRGIVRDGTEVFTGMKILEIDPRGRCATWEGIDKGGRDIAQAIITALTYGQPRPAKTDAAKRLSARQSG</sequence>
<dbReference type="AlphaFoldDB" id="A0A8I1KKR3"/>
<reference evidence="1 2" key="1">
    <citation type="submission" date="2020-12" db="EMBL/GenBank/DDBJ databases">
        <title>Revised draft genomes of Rhodomicrobium vannielii ATCC 17100 and Rhodomicrobium udaipurense JA643.</title>
        <authorList>
            <person name="Conners E.M."/>
            <person name="Davenport E.J."/>
            <person name="Bose A."/>
        </authorList>
    </citation>
    <scope>NUCLEOTIDE SEQUENCE [LARGE SCALE GENOMIC DNA]</scope>
    <source>
        <strain evidence="1 2">JA643</strain>
    </source>
</reference>
<evidence type="ECO:0000313" key="1">
    <source>
        <dbReference type="EMBL" id="MBJ7544374.1"/>
    </source>
</evidence>
<protein>
    <submittedName>
        <fullName evidence="1">Xanthine dehydrogenase</fullName>
    </submittedName>
</protein>
<proteinExistence type="predicted"/>
<name>A0A8I1KKR3_9HYPH</name>
<comment type="caution">
    <text evidence="1">The sequence shown here is derived from an EMBL/GenBank/DDBJ whole genome shotgun (WGS) entry which is preliminary data.</text>
</comment>
<organism evidence="1 2">
    <name type="scientific">Rhodomicrobium udaipurense</name>
    <dbReference type="NCBI Taxonomy" id="1202716"/>
    <lineage>
        <taxon>Bacteria</taxon>
        <taxon>Pseudomonadati</taxon>
        <taxon>Pseudomonadota</taxon>
        <taxon>Alphaproteobacteria</taxon>
        <taxon>Hyphomicrobiales</taxon>
        <taxon>Hyphomicrobiaceae</taxon>
        <taxon>Rhodomicrobium</taxon>
    </lineage>
</organism>
<gene>
    <name evidence="1" type="ORF">JDN41_12535</name>
</gene>
<dbReference type="Proteomes" id="UP000623250">
    <property type="component" value="Unassembled WGS sequence"/>
</dbReference>